<dbReference type="NCBIfam" id="TIGR00879">
    <property type="entry name" value="SP"/>
    <property type="match status" value="1"/>
</dbReference>
<dbReference type="FunFam" id="1.20.1250.20:FF:000055">
    <property type="entry name" value="Facilitated trehalose transporter Tret1-2 homolog"/>
    <property type="match status" value="1"/>
</dbReference>
<feature type="transmembrane region" description="Helical" evidence="10">
    <location>
        <begin position="465"/>
        <end position="483"/>
    </location>
</feature>
<feature type="transmembrane region" description="Helical" evidence="10">
    <location>
        <begin position="358"/>
        <end position="379"/>
    </location>
</feature>
<evidence type="ECO:0000256" key="5">
    <source>
        <dbReference type="ARBA" id="ARBA00023136"/>
    </source>
</evidence>
<feature type="compositionally biased region" description="Basic and acidic residues" evidence="9">
    <location>
        <begin position="1"/>
        <end position="33"/>
    </location>
</feature>
<sequence>MSGDKDRLIENEKNPTKLYGDCEKNQNERRQEIGENSQSSQTQIDIVKAKRFPQYVATITATLSAFASGVVLGWTSPISKELENGAYHNISINANEMGWIGSFVTLGAMTMCFPFGIICDLIGRRAALLLLIIPFSIGWSLIVWANSLLMLYIGRFITGMAAGACCVAAPLYTSEIAQKEIRGTLGSYFQLMVTIGIFFAYVVGKFATISQYTVICAITPFIFFIVFVFQPESPLYSLKKAKVETARNALLRLRGSNYNVDSEIDNIKSILESSMQNSSSIADSLRKTASRKAFIIALALMFFQQLSGINAIIFYTSDIFSASGAKIDPKIAAIFVGGFQALSTFISSLIVDKLGRRMLLISSDFVMAFATIFLGLFFTLQDRQLVSKDTLSMLGFLPVVSLCVFVIMFSMGLGPIPWAISGEIFTPELKSFAASSAGTFNWFLAFLVTKFFLELETDIGVDVMFYVFSIICFCGSLFCYFVVPETKGKTIEQIQKELEG</sequence>
<evidence type="ECO:0000313" key="12">
    <source>
        <dbReference type="EMBL" id="KAF2883252.1"/>
    </source>
</evidence>
<feature type="transmembrane region" description="Helical" evidence="10">
    <location>
        <begin position="152"/>
        <end position="173"/>
    </location>
</feature>
<feature type="transmembrane region" description="Helical" evidence="10">
    <location>
        <begin position="97"/>
        <end position="119"/>
    </location>
</feature>
<comment type="similarity">
    <text evidence="7">Belongs to the major facilitator superfamily. Sugar transporter (TC 2.A.1.1) family. Trehalose transporter subfamily.</text>
</comment>
<dbReference type="PANTHER" id="PTHR48021">
    <property type="match status" value="1"/>
</dbReference>
<dbReference type="OrthoDB" id="6612291at2759"/>
<comment type="caution">
    <text evidence="12">The sequence shown here is derived from an EMBL/GenBank/DDBJ whole genome shotgun (WGS) entry which is preliminary data.</text>
</comment>
<dbReference type="InterPro" id="IPR044775">
    <property type="entry name" value="MFS_ERD6/Tret1-like"/>
</dbReference>
<feature type="transmembrane region" description="Helical" evidence="10">
    <location>
        <begin position="399"/>
        <end position="420"/>
    </location>
</feature>
<dbReference type="Pfam" id="PF00083">
    <property type="entry name" value="Sugar_tr"/>
    <property type="match status" value="1"/>
</dbReference>
<dbReference type="InterPro" id="IPR003663">
    <property type="entry name" value="Sugar/inositol_transpt"/>
</dbReference>
<keyword evidence="3 10" id="KW-0812">Transmembrane</keyword>
<dbReference type="EMBL" id="VTPC01090522">
    <property type="protein sequence ID" value="KAF2883252.1"/>
    <property type="molecule type" value="Genomic_DNA"/>
</dbReference>
<keyword evidence="5 10" id="KW-0472">Membrane</keyword>
<feature type="domain" description="Major facilitator superfamily (MFS) profile" evidence="11">
    <location>
        <begin position="53"/>
        <end position="487"/>
    </location>
</feature>
<dbReference type="InterPro" id="IPR005829">
    <property type="entry name" value="Sugar_transporter_CS"/>
</dbReference>
<feature type="transmembrane region" description="Helical" evidence="10">
    <location>
        <begin position="126"/>
        <end position="146"/>
    </location>
</feature>
<dbReference type="CDD" id="cd17358">
    <property type="entry name" value="MFS_GLUT6_8_Class3_like"/>
    <property type="match status" value="1"/>
</dbReference>
<dbReference type="AlphaFoldDB" id="A0A8K0CFN2"/>
<protein>
    <recommendedName>
        <fullName evidence="11">Major facilitator superfamily (MFS) profile domain-containing protein</fullName>
    </recommendedName>
</protein>
<dbReference type="PROSITE" id="PS50850">
    <property type="entry name" value="MFS"/>
    <property type="match status" value="1"/>
</dbReference>
<evidence type="ECO:0000256" key="4">
    <source>
        <dbReference type="ARBA" id="ARBA00022989"/>
    </source>
</evidence>
<feature type="transmembrane region" description="Helical" evidence="10">
    <location>
        <begin position="185"/>
        <end position="203"/>
    </location>
</feature>
<name>A0A8K0CFN2_IGNLU</name>
<dbReference type="SUPFAM" id="SSF103473">
    <property type="entry name" value="MFS general substrate transporter"/>
    <property type="match status" value="1"/>
</dbReference>
<evidence type="ECO:0000256" key="10">
    <source>
        <dbReference type="SAM" id="Phobius"/>
    </source>
</evidence>
<feature type="transmembrane region" description="Helical" evidence="10">
    <location>
        <begin position="432"/>
        <end position="453"/>
    </location>
</feature>
<feature type="region of interest" description="Disordered" evidence="9">
    <location>
        <begin position="1"/>
        <end position="38"/>
    </location>
</feature>
<evidence type="ECO:0000256" key="2">
    <source>
        <dbReference type="ARBA" id="ARBA00022475"/>
    </source>
</evidence>
<dbReference type="Proteomes" id="UP000801492">
    <property type="component" value="Unassembled WGS sequence"/>
</dbReference>
<evidence type="ECO:0000256" key="7">
    <source>
        <dbReference type="ARBA" id="ARBA00024348"/>
    </source>
</evidence>
<dbReference type="InterPro" id="IPR005828">
    <property type="entry name" value="MFS_sugar_transport-like"/>
</dbReference>
<dbReference type="PANTHER" id="PTHR48021:SF1">
    <property type="entry name" value="GH07001P-RELATED"/>
    <property type="match status" value="1"/>
</dbReference>
<reference evidence="12" key="1">
    <citation type="submission" date="2019-08" db="EMBL/GenBank/DDBJ databases">
        <title>The genome of the North American firefly Photinus pyralis.</title>
        <authorList>
            <consortium name="Photinus pyralis genome working group"/>
            <person name="Fallon T.R."/>
            <person name="Sander Lower S.E."/>
            <person name="Weng J.-K."/>
        </authorList>
    </citation>
    <scope>NUCLEOTIDE SEQUENCE</scope>
    <source>
        <strain evidence="12">TRF0915ILg1</strain>
        <tissue evidence="12">Whole body</tissue>
    </source>
</reference>
<feature type="transmembrane region" description="Helical" evidence="10">
    <location>
        <begin position="331"/>
        <end position="351"/>
    </location>
</feature>
<dbReference type="GO" id="GO:0051119">
    <property type="term" value="F:sugar transmembrane transporter activity"/>
    <property type="evidence" value="ECO:0007669"/>
    <property type="project" value="InterPro"/>
</dbReference>
<feature type="transmembrane region" description="Helical" evidence="10">
    <location>
        <begin position="55"/>
        <end position="77"/>
    </location>
</feature>
<dbReference type="InterPro" id="IPR050549">
    <property type="entry name" value="MFS_Trehalose_Transporter"/>
</dbReference>
<organism evidence="12 13">
    <name type="scientific">Ignelater luminosus</name>
    <name type="common">Cucubano</name>
    <name type="synonym">Pyrophorus luminosus</name>
    <dbReference type="NCBI Taxonomy" id="2038154"/>
    <lineage>
        <taxon>Eukaryota</taxon>
        <taxon>Metazoa</taxon>
        <taxon>Ecdysozoa</taxon>
        <taxon>Arthropoda</taxon>
        <taxon>Hexapoda</taxon>
        <taxon>Insecta</taxon>
        <taxon>Pterygota</taxon>
        <taxon>Neoptera</taxon>
        <taxon>Endopterygota</taxon>
        <taxon>Coleoptera</taxon>
        <taxon>Polyphaga</taxon>
        <taxon>Elateriformia</taxon>
        <taxon>Elateroidea</taxon>
        <taxon>Elateridae</taxon>
        <taxon>Agrypninae</taxon>
        <taxon>Pyrophorini</taxon>
        <taxon>Ignelater</taxon>
    </lineage>
</organism>
<feature type="transmembrane region" description="Helical" evidence="10">
    <location>
        <begin position="209"/>
        <end position="229"/>
    </location>
</feature>
<evidence type="ECO:0000256" key="1">
    <source>
        <dbReference type="ARBA" id="ARBA00004651"/>
    </source>
</evidence>
<evidence type="ECO:0000256" key="9">
    <source>
        <dbReference type="SAM" id="MobiDB-lite"/>
    </source>
</evidence>
<dbReference type="InterPro" id="IPR036259">
    <property type="entry name" value="MFS_trans_sf"/>
</dbReference>
<dbReference type="PRINTS" id="PR00171">
    <property type="entry name" value="SUGRTRNSPORT"/>
</dbReference>
<keyword evidence="2" id="KW-1003">Cell membrane</keyword>
<evidence type="ECO:0000259" key="11">
    <source>
        <dbReference type="PROSITE" id="PS50850"/>
    </source>
</evidence>
<comment type="subcellular location">
    <subcellularLocation>
        <location evidence="1">Cell membrane</location>
        <topology evidence="1">Multi-pass membrane protein</topology>
    </subcellularLocation>
</comment>
<keyword evidence="4 10" id="KW-1133">Transmembrane helix</keyword>
<feature type="transmembrane region" description="Helical" evidence="10">
    <location>
        <begin position="293"/>
        <end position="316"/>
    </location>
</feature>
<evidence type="ECO:0000256" key="6">
    <source>
        <dbReference type="ARBA" id="ARBA00023180"/>
    </source>
</evidence>
<dbReference type="PROSITE" id="PS00216">
    <property type="entry name" value="SUGAR_TRANSPORT_1"/>
    <property type="match status" value="1"/>
</dbReference>
<evidence type="ECO:0000256" key="3">
    <source>
        <dbReference type="ARBA" id="ARBA00022692"/>
    </source>
</evidence>
<keyword evidence="13" id="KW-1185">Reference proteome</keyword>
<keyword evidence="8" id="KW-0813">Transport</keyword>
<dbReference type="PROSITE" id="PS00217">
    <property type="entry name" value="SUGAR_TRANSPORT_2"/>
    <property type="match status" value="1"/>
</dbReference>
<dbReference type="Gene3D" id="1.20.1250.20">
    <property type="entry name" value="MFS general substrate transporter like domains"/>
    <property type="match status" value="1"/>
</dbReference>
<dbReference type="GO" id="GO:0005886">
    <property type="term" value="C:plasma membrane"/>
    <property type="evidence" value="ECO:0007669"/>
    <property type="project" value="UniProtKB-SubCell"/>
</dbReference>
<evidence type="ECO:0000313" key="13">
    <source>
        <dbReference type="Proteomes" id="UP000801492"/>
    </source>
</evidence>
<gene>
    <name evidence="12" type="ORF">ILUMI_22922</name>
</gene>
<keyword evidence="6" id="KW-0325">Glycoprotein</keyword>
<proteinExistence type="inferred from homology"/>
<dbReference type="InterPro" id="IPR020846">
    <property type="entry name" value="MFS_dom"/>
</dbReference>
<evidence type="ECO:0000256" key="8">
    <source>
        <dbReference type="RuleBase" id="RU003346"/>
    </source>
</evidence>
<accession>A0A8K0CFN2</accession>